<accession>A0A2G9XBS7</accession>
<reference evidence="1 2" key="1">
    <citation type="submission" date="2017-09" db="EMBL/GenBank/DDBJ databases">
        <title>Depth-based differentiation of microbial function through sediment-hosted aquifers and enrichment of novel symbionts in the deep terrestrial subsurface.</title>
        <authorList>
            <person name="Probst A.J."/>
            <person name="Ladd B."/>
            <person name="Jarett J.K."/>
            <person name="Geller-Mcgrath D.E."/>
            <person name="Sieber C.M."/>
            <person name="Emerson J.B."/>
            <person name="Anantharaman K."/>
            <person name="Thomas B.C."/>
            <person name="Malmstrom R."/>
            <person name="Stieglmeier M."/>
            <person name="Klingl A."/>
            <person name="Woyke T."/>
            <person name="Ryan C.M."/>
            <person name="Banfield J.F."/>
        </authorList>
    </citation>
    <scope>NUCLEOTIDE SEQUENCE [LARGE SCALE GENOMIC DNA]</scope>
    <source>
        <strain evidence="1">CG23_combo_of_CG06-09_8_20_14_all_40_14</strain>
    </source>
</reference>
<protein>
    <submittedName>
        <fullName evidence="1">Uncharacterized protein</fullName>
    </submittedName>
</protein>
<evidence type="ECO:0000313" key="2">
    <source>
        <dbReference type="Proteomes" id="UP000231388"/>
    </source>
</evidence>
<gene>
    <name evidence="1" type="ORF">COX53_02530</name>
</gene>
<comment type="caution">
    <text evidence="1">The sequence shown here is derived from an EMBL/GenBank/DDBJ whole genome shotgun (WGS) entry which is preliminary data.</text>
</comment>
<proteinExistence type="predicted"/>
<name>A0A2G9XBS7_UNCKA</name>
<organism evidence="1 2">
    <name type="scientific">candidate division WWE3 bacterium CG23_combo_of_CG06-09_8_20_14_all_40_14</name>
    <dbReference type="NCBI Taxonomy" id="1975095"/>
    <lineage>
        <taxon>Bacteria</taxon>
        <taxon>Katanobacteria</taxon>
    </lineage>
</organism>
<dbReference type="Proteomes" id="UP000231388">
    <property type="component" value="Unassembled WGS sequence"/>
</dbReference>
<evidence type="ECO:0000313" key="1">
    <source>
        <dbReference type="EMBL" id="PIP04438.1"/>
    </source>
</evidence>
<sequence>MTKILATTQDHLDIEDIKDNLLILKNGGAAMVLQTTSVNFDLLSVREQDAAIAAFSSMLNSLSFPMQIVVRSKKMDISKYIENTRKAEKAQQDEKLKEQTKKYIKFVEELVTKNEALDKNFYVAIPYNIKTATPGSSPFSWIYGLIGIDTKKKTHVDVNGILKAAKVQLEPKRDHLIKEFTRMNIKAKQMLTEDLVDLFYDTYNPGSARFQKIRQTVSDYTTALVEPKLE</sequence>
<dbReference type="EMBL" id="PCQY01000031">
    <property type="protein sequence ID" value="PIP04438.1"/>
    <property type="molecule type" value="Genomic_DNA"/>
</dbReference>
<dbReference type="AlphaFoldDB" id="A0A2G9XBS7"/>